<dbReference type="GO" id="GO:0006826">
    <property type="term" value="P:iron ion transport"/>
    <property type="evidence" value="ECO:0007669"/>
    <property type="project" value="UniProtKB-KW"/>
</dbReference>
<name>A0A917DIR8_9SPHN</name>
<keyword evidence="8 12" id="KW-0798">TonB box</keyword>
<evidence type="ECO:0000313" key="16">
    <source>
        <dbReference type="EMBL" id="GGD40567.1"/>
    </source>
</evidence>
<dbReference type="InterPro" id="IPR012910">
    <property type="entry name" value="Plug_dom"/>
</dbReference>
<feature type="domain" description="TonB-dependent receptor plug" evidence="15">
    <location>
        <begin position="51"/>
        <end position="160"/>
    </location>
</feature>
<dbReference type="PANTHER" id="PTHR32552">
    <property type="entry name" value="FERRICHROME IRON RECEPTOR-RELATED"/>
    <property type="match status" value="1"/>
</dbReference>
<evidence type="ECO:0000256" key="9">
    <source>
        <dbReference type="ARBA" id="ARBA00023136"/>
    </source>
</evidence>
<dbReference type="EMBL" id="BMIO01000004">
    <property type="protein sequence ID" value="GGD40567.1"/>
    <property type="molecule type" value="Genomic_DNA"/>
</dbReference>
<keyword evidence="3 11" id="KW-1134">Transmembrane beta strand</keyword>
<protein>
    <submittedName>
        <fullName evidence="16">TonB-dependent receptor</fullName>
    </submittedName>
</protein>
<dbReference type="Pfam" id="PF07715">
    <property type="entry name" value="Plug"/>
    <property type="match status" value="1"/>
</dbReference>
<dbReference type="SUPFAM" id="SSF56935">
    <property type="entry name" value="Porins"/>
    <property type="match status" value="1"/>
</dbReference>
<dbReference type="Pfam" id="PF00593">
    <property type="entry name" value="TonB_dep_Rec_b-barrel"/>
    <property type="match status" value="1"/>
</dbReference>
<dbReference type="GO" id="GO:0009279">
    <property type="term" value="C:cell outer membrane"/>
    <property type="evidence" value="ECO:0007669"/>
    <property type="project" value="UniProtKB-SubCell"/>
</dbReference>
<comment type="caution">
    <text evidence="16">The sequence shown here is derived from an EMBL/GenBank/DDBJ whole genome shotgun (WGS) entry which is preliminary data.</text>
</comment>
<feature type="chain" id="PRO_5037413085" evidence="13">
    <location>
        <begin position="29"/>
        <end position="816"/>
    </location>
</feature>
<evidence type="ECO:0000256" key="5">
    <source>
        <dbReference type="ARBA" id="ARBA00022692"/>
    </source>
</evidence>
<sequence>MQSAHTFRMSLFIGSVLSPAMVPAVAHAQAETAQASGNEIIVTATRRADTVQDVPFNIAAVTADALEEQRTLDLESIAATVPGVYIVDAGPRQGNTIVFRGLNADPLTAQDGDNSGGGTVAIYVGEIPLYVNLRPIDMERVEFLIGPQGTLYGAGTLGGAVRYIPNRPQFDEISGEVRTDFYDYKRGGGISTDTGMTVNVPLGDTLAFRGSIDLLNDQGFIDQPFVVTEAGAVNPDDFGNPDAVKRVKDTNWAEIISARAALRWQPVDALDINLTYYLQDLKVGGRQLTHNSLNDQPLLDSNGDFVDFPVTVGDYENALRVLEPNKIRNELFALEAALDLGFAELTSATGYSKYSDDGNRDQTDLLITLEYSYEAFPTFTSRTQETGEEETWTQELRLVSTSAGPLSWIVGGFYNQRDAESLSLEFTPYLDQYYGTDYPANIEYVQAVREKLKEYAVYGEVGYEITPEWQVTLGGRYYKYDYKVASAFDLPLFSIAFDGRDPANDIQLEFEESNQKKDGFLWKVNTSYEFNPDALVYATVSKGFRIGSGNGIAACPDGFDPNDPDNQTLCALPNEFAYGPDETTNYELGFKTQLFNRRLTLNGAVYYIDWSDPQLSSTTLAGGLPITINGGGAESKGVELSASLRVTPELTVSGNYSYTDAKLTALSPDLIAYTEGPGFGTLYEDGLDGDRLPGSPKHKGNIFVSYKQPVGPDTDIGFTYKMTAQSNILTRAGGRQGTTLKGFAMHGAALTLDYKGFSTQLYVDNLFDKYAETGVRSSPEYNQVVYDENGDPHYVRRYGTFVAAPRTIGIRSTLKF</sequence>
<evidence type="ECO:0000256" key="4">
    <source>
        <dbReference type="ARBA" id="ARBA00022496"/>
    </source>
</evidence>
<keyword evidence="9 11" id="KW-0472">Membrane</keyword>
<gene>
    <name evidence="16" type="ORF">GCM10010989_13310</name>
</gene>
<dbReference type="Proteomes" id="UP000598997">
    <property type="component" value="Unassembled WGS sequence"/>
</dbReference>
<dbReference type="PROSITE" id="PS52016">
    <property type="entry name" value="TONB_DEPENDENT_REC_3"/>
    <property type="match status" value="1"/>
</dbReference>
<evidence type="ECO:0000256" key="3">
    <source>
        <dbReference type="ARBA" id="ARBA00022452"/>
    </source>
</evidence>
<proteinExistence type="inferred from homology"/>
<accession>A0A917DIR8</accession>
<dbReference type="AlphaFoldDB" id="A0A917DIR8"/>
<dbReference type="InterPro" id="IPR000531">
    <property type="entry name" value="Beta-barrel_TonB"/>
</dbReference>
<evidence type="ECO:0000256" key="12">
    <source>
        <dbReference type="RuleBase" id="RU003357"/>
    </source>
</evidence>
<keyword evidence="17" id="KW-1185">Reference proteome</keyword>
<feature type="signal peptide" evidence="13">
    <location>
        <begin position="1"/>
        <end position="28"/>
    </location>
</feature>
<evidence type="ECO:0000256" key="7">
    <source>
        <dbReference type="ARBA" id="ARBA00023065"/>
    </source>
</evidence>
<evidence type="ECO:0000313" key="17">
    <source>
        <dbReference type="Proteomes" id="UP000598997"/>
    </source>
</evidence>
<evidence type="ECO:0000256" key="1">
    <source>
        <dbReference type="ARBA" id="ARBA00004571"/>
    </source>
</evidence>
<dbReference type="Gene3D" id="2.40.170.20">
    <property type="entry name" value="TonB-dependent receptor, beta-barrel domain"/>
    <property type="match status" value="1"/>
</dbReference>
<evidence type="ECO:0000256" key="6">
    <source>
        <dbReference type="ARBA" id="ARBA00023004"/>
    </source>
</evidence>
<keyword evidence="4" id="KW-0410">Iron transport</keyword>
<keyword evidence="13" id="KW-0732">Signal</keyword>
<keyword evidence="6" id="KW-0408">Iron</keyword>
<organism evidence="16 17">
    <name type="scientific">Croceicoccus pelagius</name>
    <dbReference type="NCBI Taxonomy" id="1703341"/>
    <lineage>
        <taxon>Bacteria</taxon>
        <taxon>Pseudomonadati</taxon>
        <taxon>Pseudomonadota</taxon>
        <taxon>Alphaproteobacteria</taxon>
        <taxon>Sphingomonadales</taxon>
        <taxon>Erythrobacteraceae</taxon>
        <taxon>Croceicoccus</taxon>
    </lineage>
</organism>
<keyword evidence="5 11" id="KW-0812">Transmembrane</keyword>
<evidence type="ECO:0000256" key="11">
    <source>
        <dbReference type="PROSITE-ProRule" id="PRU01360"/>
    </source>
</evidence>
<dbReference type="RefSeq" id="WP_066766879.1">
    <property type="nucleotide sequence ID" value="NZ_BMIO01000004.1"/>
</dbReference>
<keyword evidence="2 11" id="KW-0813">Transport</keyword>
<keyword evidence="7" id="KW-0406">Ion transport</keyword>
<evidence type="ECO:0000259" key="15">
    <source>
        <dbReference type="Pfam" id="PF07715"/>
    </source>
</evidence>
<dbReference type="InterPro" id="IPR039426">
    <property type="entry name" value="TonB-dep_rcpt-like"/>
</dbReference>
<evidence type="ECO:0000256" key="13">
    <source>
        <dbReference type="SAM" id="SignalP"/>
    </source>
</evidence>
<keyword evidence="10 11" id="KW-0998">Cell outer membrane</keyword>
<reference evidence="16 17" key="1">
    <citation type="journal article" date="2014" name="Int. J. Syst. Evol. Microbiol.">
        <title>Complete genome sequence of Corynebacterium casei LMG S-19264T (=DSM 44701T), isolated from a smear-ripened cheese.</title>
        <authorList>
            <consortium name="US DOE Joint Genome Institute (JGI-PGF)"/>
            <person name="Walter F."/>
            <person name="Albersmeier A."/>
            <person name="Kalinowski J."/>
            <person name="Ruckert C."/>
        </authorList>
    </citation>
    <scope>NUCLEOTIDE SEQUENCE [LARGE SCALE GENOMIC DNA]</scope>
    <source>
        <strain evidence="16 17">CGMCC 1.15358</strain>
    </source>
</reference>
<evidence type="ECO:0000256" key="10">
    <source>
        <dbReference type="ARBA" id="ARBA00023237"/>
    </source>
</evidence>
<dbReference type="InterPro" id="IPR036942">
    <property type="entry name" value="Beta-barrel_TonB_sf"/>
</dbReference>
<evidence type="ECO:0000256" key="2">
    <source>
        <dbReference type="ARBA" id="ARBA00022448"/>
    </source>
</evidence>
<dbReference type="CDD" id="cd01347">
    <property type="entry name" value="ligand_gated_channel"/>
    <property type="match status" value="1"/>
</dbReference>
<keyword evidence="16" id="KW-0675">Receptor</keyword>
<feature type="domain" description="TonB-dependent receptor-like beta-barrel" evidence="14">
    <location>
        <begin position="290"/>
        <end position="766"/>
    </location>
</feature>
<dbReference type="PANTHER" id="PTHR32552:SF81">
    <property type="entry name" value="TONB-DEPENDENT OUTER MEMBRANE RECEPTOR"/>
    <property type="match status" value="1"/>
</dbReference>
<evidence type="ECO:0000259" key="14">
    <source>
        <dbReference type="Pfam" id="PF00593"/>
    </source>
</evidence>
<evidence type="ECO:0000256" key="8">
    <source>
        <dbReference type="ARBA" id="ARBA00023077"/>
    </source>
</evidence>
<comment type="similarity">
    <text evidence="11 12">Belongs to the TonB-dependent receptor family.</text>
</comment>
<comment type="subcellular location">
    <subcellularLocation>
        <location evidence="1 11">Cell outer membrane</location>
        <topology evidence="1 11">Multi-pass membrane protein</topology>
    </subcellularLocation>
</comment>